<comment type="subcellular location">
    <subcellularLocation>
        <location evidence="1 11">Endoplasmic reticulum membrane</location>
        <topology evidence="1 11">Multi-pass membrane protein</topology>
    </subcellularLocation>
</comment>
<evidence type="ECO:0000256" key="3">
    <source>
        <dbReference type="ARBA" id="ARBA00022516"/>
    </source>
</evidence>
<comment type="similarity">
    <text evidence="2 11">Belongs to the diacylglycerol acyltransferase family.</text>
</comment>
<feature type="transmembrane region" description="Helical" evidence="11">
    <location>
        <begin position="12"/>
        <end position="36"/>
    </location>
</feature>
<evidence type="ECO:0000256" key="5">
    <source>
        <dbReference type="ARBA" id="ARBA00022692"/>
    </source>
</evidence>
<evidence type="ECO:0000313" key="13">
    <source>
        <dbReference type="Proteomes" id="UP001159405"/>
    </source>
</evidence>
<dbReference type="PANTHER" id="PTHR12317:SF79">
    <property type="entry name" value="ACYLTRANSFERASE"/>
    <property type="match status" value="1"/>
</dbReference>
<keyword evidence="3" id="KW-0444">Lipid biosynthesis</keyword>
<sequence>MWLLNYGLQTASVAVLYVVGFTGGTFVFGAVTLYQLFRYTPLWPFVILYLSWVFLIDWKTPERGGRDQLRNFARRLAIFKYMKDYYPMTLVKTSELDPQTNYIFGYHPHGLFTEGASIGIGTDACGFGEKFPGIIPHLAVHSGLLKAWIYREILLSLGVVDATRESIKYVLTQKGAGHSIVLVVGGAAEISHCRPDSYVLQFSRRKGFIKLALETGCDLVPVFAFGQNNLFPLIGGGYNSRFSRFNRWLYSNTRCGFCCCWGFSWCLPKRSPIFVVVGSPIPVDKIENPTQETIDKLHSRYIEDIKELYKKYFKAYHPTDKSELLIV</sequence>
<dbReference type="EC" id="2.3.1.-" evidence="11"/>
<evidence type="ECO:0000256" key="2">
    <source>
        <dbReference type="ARBA" id="ARBA00005420"/>
    </source>
</evidence>
<keyword evidence="6 11" id="KW-0256">Endoplasmic reticulum</keyword>
<evidence type="ECO:0000256" key="11">
    <source>
        <dbReference type="RuleBase" id="RU367023"/>
    </source>
</evidence>
<evidence type="ECO:0000256" key="9">
    <source>
        <dbReference type="ARBA" id="ARBA00023136"/>
    </source>
</evidence>
<reference evidence="12 13" key="1">
    <citation type="submission" date="2022-05" db="EMBL/GenBank/DDBJ databases">
        <authorList>
            <consortium name="Genoscope - CEA"/>
            <person name="William W."/>
        </authorList>
    </citation>
    <scope>NUCLEOTIDE SEQUENCE [LARGE SCALE GENOMIC DNA]</scope>
</reference>
<proteinExistence type="inferred from homology"/>
<dbReference type="CDD" id="cd07987">
    <property type="entry name" value="LPLAT_MGAT-like"/>
    <property type="match status" value="1"/>
</dbReference>
<dbReference type="Proteomes" id="UP001159405">
    <property type="component" value="Unassembled WGS sequence"/>
</dbReference>
<evidence type="ECO:0000256" key="8">
    <source>
        <dbReference type="ARBA" id="ARBA00023098"/>
    </source>
</evidence>
<evidence type="ECO:0000313" key="12">
    <source>
        <dbReference type="EMBL" id="CAH3034206.1"/>
    </source>
</evidence>
<gene>
    <name evidence="12" type="ORF">PLOB_00016321</name>
</gene>
<accession>A0ABN8MU91</accession>
<evidence type="ECO:0000256" key="1">
    <source>
        <dbReference type="ARBA" id="ARBA00004477"/>
    </source>
</evidence>
<keyword evidence="8" id="KW-0443">Lipid metabolism</keyword>
<keyword evidence="10" id="KW-0012">Acyltransferase</keyword>
<comment type="caution">
    <text evidence="12">The sequence shown here is derived from an EMBL/GenBank/DDBJ whole genome shotgun (WGS) entry which is preliminary data.</text>
</comment>
<evidence type="ECO:0000256" key="7">
    <source>
        <dbReference type="ARBA" id="ARBA00022989"/>
    </source>
</evidence>
<dbReference type="EMBL" id="CALNXK010000002">
    <property type="protein sequence ID" value="CAH3034206.1"/>
    <property type="molecule type" value="Genomic_DNA"/>
</dbReference>
<keyword evidence="9 11" id="KW-0472">Membrane</keyword>
<keyword evidence="7 11" id="KW-1133">Transmembrane helix</keyword>
<dbReference type="InterPro" id="IPR007130">
    <property type="entry name" value="DAGAT"/>
</dbReference>
<protein>
    <recommendedName>
        <fullName evidence="11">Acyltransferase</fullName>
        <ecNumber evidence="11">2.3.1.-</ecNumber>
    </recommendedName>
</protein>
<name>A0ABN8MU91_9CNID</name>
<keyword evidence="5 11" id="KW-0812">Transmembrane</keyword>
<evidence type="ECO:0000256" key="6">
    <source>
        <dbReference type="ARBA" id="ARBA00022824"/>
    </source>
</evidence>
<feature type="transmembrane region" description="Helical" evidence="11">
    <location>
        <begin position="42"/>
        <end position="60"/>
    </location>
</feature>
<keyword evidence="13" id="KW-1185">Reference proteome</keyword>
<organism evidence="12 13">
    <name type="scientific">Porites lobata</name>
    <dbReference type="NCBI Taxonomy" id="104759"/>
    <lineage>
        <taxon>Eukaryota</taxon>
        <taxon>Metazoa</taxon>
        <taxon>Cnidaria</taxon>
        <taxon>Anthozoa</taxon>
        <taxon>Hexacorallia</taxon>
        <taxon>Scleractinia</taxon>
        <taxon>Fungiina</taxon>
        <taxon>Poritidae</taxon>
        <taxon>Porites</taxon>
    </lineage>
</organism>
<dbReference type="PANTHER" id="PTHR12317">
    <property type="entry name" value="DIACYLGLYCEROL O-ACYLTRANSFERASE"/>
    <property type="match status" value="1"/>
</dbReference>
<evidence type="ECO:0000256" key="4">
    <source>
        <dbReference type="ARBA" id="ARBA00022679"/>
    </source>
</evidence>
<evidence type="ECO:0000256" key="10">
    <source>
        <dbReference type="ARBA" id="ARBA00023315"/>
    </source>
</evidence>
<dbReference type="Pfam" id="PF03982">
    <property type="entry name" value="DAGAT"/>
    <property type="match status" value="1"/>
</dbReference>
<keyword evidence="4 11" id="KW-0808">Transferase</keyword>